<dbReference type="PANTHER" id="PTHR20933:SF3">
    <property type="entry name" value="F-BOX ONLY PROTEIN 33"/>
    <property type="match status" value="1"/>
</dbReference>
<accession>A0A8J1UWP9</accession>
<comment type="caution">
    <text evidence="1">The sequence shown here is derived from an EMBL/GenBank/DDBJ whole genome shotgun (WGS) entry which is preliminary data.</text>
</comment>
<dbReference type="Gene3D" id="3.80.10.10">
    <property type="entry name" value="Ribonuclease Inhibitor"/>
    <property type="match status" value="1"/>
</dbReference>
<dbReference type="PANTHER" id="PTHR20933">
    <property type="entry name" value="F-BOX ONLY PROTEIN 33"/>
    <property type="match status" value="1"/>
</dbReference>
<dbReference type="SUPFAM" id="SSF81383">
    <property type="entry name" value="F-box domain"/>
    <property type="match status" value="1"/>
</dbReference>
<sequence>MEETASVPHQLDENNQTVSLTHLPDICLVKILSYLDLPDRLNVARTSSILGDRSSHPSLWHKVIIQICGLNNDENDRENALNLALRNKAMIEKFGHFFKDLRLMYYGEVNHLYQVVQDVMNAITKSCRLESLTLDLDARLAEHERDTADTQEGGQITREMLYEPISNLISTLPHLRSFALKFWSIRSLVHTSNFNLLKSLSSNTQIQNLEKLDLFLGDPNSCKARNHTCELIGPRPEYMETFFQGYFKHLKHLCLRTSMLNERVLLSLTEIERAPLKFLKIMVCCAIIPKISSDVWTKLTGFCPDLEVEIFIALRRATGHWHMPFEYNSNSYLLRADFLKPEIPLVAMSYSRFTPYWRRNFSLMPEIYRNTLREFTSLSTIFDNIDAELVAMVTICHNLQHFCYHGKLKYQTAITIARLKGENWKHFELVKGQINLTDQNQHDHNGTISIEDLNREVSSALKRTWRPVEHAMSKASYRASHLDDDILKVNESSNPCALGV</sequence>
<reference evidence="1" key="1">
    <citation type="submission" date="2022-03" db="EMBL/GenBank/DDBJ databases">
        <authorList>
            <person name="Martin C."/>
        </authorList>
    </citation>
    <scope>NUCLEOTIDE SEQUENCE</scope>
</reference>
<dbReference type="Pfam" id="PF12937">
    <property type="entry name" value="F-box-like"/>
    <property type="match status" value="1"/>
</dbReference>
<dbReference type="InterPro" id="IPR001810">
    <property type="entry name" value="F-box_dom"/>
</dbReference>
<dbReference type="InterPro" id="IPR032675">
    <property type="entry name" value="LRR_dom_sf"/>
</dbReference>
<dbReference type="GO" id="GO:0031398">
    <property type="term" value="P:positive regulation of protein ubiquitination"/>
    <property type="evidence" value="ECO:0007669"/>
    <property type="project" value="TreeGrafter"/>
</dbReference>
<dbReference type="Proteomes" id="UP000749559">
    <property type="component" value="Unassembled WGS sequence"/>
</dbReference>
<dbReference type="EMBL" id="CAIIXF020000006">
    <property type="protein sequence ID" value="CAH1787869.1"/>
    <property type="molecule type" value="Genomic_DNA"/>
</dbReference>
<evidence type="ECO:0000313" key="1">
    <source>
        <dbReference type="EMBL" id="CAH1787869.1"/>
    </source>
</evidence>
<name>A0A8J1UWP9_OWEFU</name>
<dbReference type="OrthoDB" id="9974792at2759"/>
<keyword evidence="2" id="KW-1185">Reference proteome</keyword>
<dbReference type="PROSITE" id="PS50181">
    <property type="entry name" value="FBOX"/>
    <property type="match status" value="1"/>
</dbReference>
<dbReference type="InterPro" id="IPR036047">
    <property type="entry name" value="F-box-like_dom_sf"/>
</dbReference>
<proteinExistence type="predicted"/>
<organism evidence="1 2">
    <name type="scientific">Owenia fusiformis</name>
    <name type="common">Polychaete worm</name>
    <dbReference type="NCBI Taxonomy" id="6347"/>
    <lineage>
        <taxon>Eukaryota</taxon>
        <taxon>Metazoa</taxon>
        <taxon>Spiralia</taxon>
        <taxon>Lophotrochozoa</taxon>
        <taxon>Annelida</taxon>
        <taxon>Polychaeta</taxon>
        <taxon>Sedentaria</taxon>
        <taxon>Canalipalpata</taxon>
        <taxon>Sabellida</taxon>
        <taxon>Oweniida</taxon>
        <taxon>Oweniidae</taxon>
        <taxon>Owenia</taxon>
    </lineage>
</organism>
<gene>
    <name evidence="1" type="ORF">OFUS_LOCUS13498</name>
</gene>
<dbReference type="Gene3D" id="1.20.1280.50">
    <property type="match status" value="1"/>
</dbReference>
<protein>
    <submittedName>
        <fullName evidence="1">Uncharacterized protein</fullName>
    </submittedName>
</protein>
<dbReference type="AlphaFoldDB" id="A0A8J1UWP9"/>
<evidence type="ECO:0000313" key="2">
    <source>
        <dbReference type="Proteomes" id="UP000749559"/>
    </source>
</evidence>